<accession>A0A0E9P749</accession>
<sequence>MVFNKKIYIYMICPLFCLHDETPNPRSAQYRGPIEMCFLTSERGDGYNIS</sequence>
<reference evidence="1" key="2">
    <citation type="journal article" date="2015" name="Fish Shellfish Immunol.">
        <title>Early steps in the European eel (Anguilla anguilla)-Vibrio vulnificus interaction in the gills: Role of the RtxA13 toxin.</title>
        <authorList>
            <person name="Callol A."/>
            <person name="Pajuelo D."/>
            <person name="Ebbesson L."/>
            <person name="Teles M."/>
            <person name="MacKenzie S."/>
            <person name="Amaro C."/>
        </authorList>
    </citation>
    <scope>NUCLEOTIDE SEQUENCE</scope>
</reference>
<protein>
    <submittedName>
        <fullName evidence="1">Uncharacterized protein</fullName>
    </submittedName>
</protein>
<organism evidence="1">
    <name type="scientific">Anguilla anguilla</name>
    <name type="common">European freshwater eel</name>
    <name type="synonym">Muraena anguilla</name>
    <dbReference type="NCBI Taxonomy" id="7936"/>
    <lineage>
        <taxon>Eukaryota</taxon>
        <taxon>Metazoa</taxon>
        <taxon>Chordata</taxon>
        <taxon>Craniata</taxon>
        <taxon>Vertebrata</taxon>
        <taxon>Euteleostomi</taxon>
        <taxon>Actinopterygii</taxon>
        <taxon>Neopterygii</taxon>
        <taxon>Teleostei</taxon>
        <taxon>Anguilliformes</taxon>
        <taxon>Anguillidae</taxon>
        <taxon>Anguilla</taxon>
    </lineage>
</organism>
<dbReference type="AlphaFoldDB" id="A0A0E9P749"/>
<reference evidence="1" key="1">
    <citation type="submission" date="2014-11" db="EMBL/GenBank/DDBJ databases">
        <authorList>
            <person name="Amaro Gonzalez C."/>
        </authorList>
    </citation>
    <scope>NUCLEOTIDE SEQUENCE</scope>
</reference>
<evidence type="ECO:0000313" key="1">
    <source>
        <dbReference type="EMBL" id="JAH00127.1"/>
    </source>
</evidence>
<name>A0A0E9P749_ANGAN</name>
<dbReference type="EMBL" id="GBXM01108450">
    <property type="protein sequence ID" value="JAH00127.1"/>
    <property type="molecule type" value="Transcribed_RNA"/>
</dbReference>
<proteinExistence type="predicted"/>